<evidence type="ECO:0000256" key="2">
    <source>
        <dbReference type="SAM" id="SignalP"/>
    </source>
</evidence>
<feature type="chain" id="PRO_5040436168" evidence="2">
    <location>
        <begin position="17"/>
        <end position="856"/>
    </location>
</feature>
<accession>A0A9Q0S7I6</accession>
<gene>
    <name evidence="3" type="ORF">Bhyg_02175</name>
</gene>
<feature type="region of interest" description="Disordered" evidence="1">
    <location>
        <begin position="586"/>
        <end position="699"/>
    </location>
</feature>
<sequence>MIFGAFCLLVLGSADAASFGGGASSSTSSFAGTSAQGVNYGTTSGHTGSGIYSPGYPYTPVSTQQYSTQFYPNTNVPNNVNYQTQNSQYPNQFQDPNNYQNHFSYQTQFQNQFQRPQQYQQQQQFSFVPFQPVQFAPFFPAPFTPPQYQQAFAQFQNNLQQQIASLYNQQQEVWNQYQNGGGGGNSVPYYAPNYAAATATYSDDGIHQTASINPPNPNSPNIDNRFGASGPSDGNGFFGVSTSSFSSSSDVNGVKTNRKGAITSVNDNGKVTTYKVSSHYTSHQDSVQEARRKASERLQQQGVDQAYISEFASGTGSRGYGSGHHGFSSGNLGFSAGLTAPKFPTDPALCTVPCDSKQFGSSDVETFIGGGGGYVGYPSVGSSSSNFQSSQSEINQQAAIPFIAPSSGSNSKFTSSYVSETAQSQPTIVIPVSSGGSERSTSYSERISETKAAPIVVYPATGSESYKSRSERIEESKSNPVPLQIPYYPASGSSQKFSSHSERHTSQAAPMVPVYQPSGSHSHHFTEQNNPLHLQVLPQPTGAEKYSRVSEHYSQNSGVQVPLIPSVGTQHVSSSQLQNYRETNAQPYQPITFPGGSSSRYQLHEESVRESGAPQAVLYPTQSTSSRLTNQHISSSSTSNSQPLYVVPPSSASSHYKSESESYNSNRGGGYVPIPYTPSSSSSHYLSENSASSTQGGFGNDFGYRGRYTGGRDSAFNSQYGSSLFGSQTSSDLSQYMSESERLAREQARNVQSSGTYSGSALVGSSSQDINLTGGASGSGGLSGGSGGYTKVKSWENSSKWASGTQYDENGRPKTYSSLSTAESEDHNINGKSTSYKAATTTLEDDGKVSTYSIHT</sequence>
<evidence type="ECO:0000256" key="1">
    <source>
        <dbReference type="SAM" id="MobiDB-lite"/>
    </source>
</evidence>
<organism evidence="3 4">
    <name type="scientific">Pseudolycoriella hygida</name>
    <dbReference type="NCBI Taxonomy" id="35572"/>
    <lineage>
        <taxon>Eukaryota</taxon>
        <taxon>Metazoa</taxon>
        <taxon>Ecdysozoa</taxon>
        <taxon>Arthropoda</taxon>
        <taxon>Hexapoda</taxon>
        <taxon>Insecta</taxon>
        <taxon>Pterygota</taxon>
        <taxon>Neoptera</taxon>
        <taxon>Endopterygota</taxon>
        <taxon>Diptera</taxon>
        <taxon>Nematocera</taxon>
        <taxon>Sciaroidea</taxon>
        <taxon>Sciaridae</taxon>
        <taxon>Pseudolycoriella</taxon>
    </lineage>
</organism>
<feature type="region of interest" description="Disordered" evidence="1">
    <location>
        <begin position="801"/>
        <end position="856"/>
    </location>
</feature>
<dbReference type="OrthoDB" id="7789854at2759"/>
<name>A0A9Q0S7I6_9DIPT</name>
<proteinExistence type="predicted"/>
<keyword evidence="4" id="KW-1185">Reference proteome</keyword>
<evidence type="ECO:0000313" key="3">
    <source>
        <dbReference type="EMBL" id="KAJ6646958.1"/>
    </source>
</evidence>
<protein>
    <submittedName>
        <fullName evidence="3">Uncharacterized protein</fullName>
    </submittedName>
</protein>
<feature type="compositionally biased region" description="Polar residues" evidence="1">
    <location>
        <begin position="586"/>
        <end position="601"/>
    </location>
</feature>
<feature type="signal peptide" evidence="2">
    <location>
        <begin position="1"/>
        <end position="16"/>
    </location>
</feature>
<evidence type="ECO:0000313" key="4">
    <source>
        <dbReference type="Proteomes" id="UP001151699"/>
    </source>
</evidence>
<feature type="compositionally biased region" description="Polar residues" evidence="1">
    <location>
        <begin position="728"/>
        <end position="738"/>
    </location>
</feature>
<feature type="compositionally biased region" description="Polar residues" evidence="1">
    <location>
        <begin position="830"/>
        <end position="842"/>
    </location>
</feature>
<dbReference type="AlphaFoldDB" id="A0A9Q0S7I6"/>
<feature type="compositionally biased region" description="Low complexity" evidence="1">
    <location>
        <begin position="650"/>
        <end position="666"/>
    </location>
</feature>
<feature type="compositionally biased region" description="Low complexity" evidence="1">
    <location>
        <begin position="679"/>
        <end position="693"/>
    </location>
</feature>
<comment type="caution">
    <text evidence="3">The sequence shown here is derived from an EMBL/GenBank/DDBJ whole genome shotgun (WGS) entry which is preliminary data.</text>
</comment>
<reference evidence="3" key="1">
    <citation type="submission" date="2022-07" db="EMBL/GenBank/DDBJ databases">
        <authorList>
            <person name="Trinca V."/>
            <person name="Uliana J.V.C."/>
            <person name="Torres T.T."/>
            <person name="Ward R.J."/>
            <person name="Monesi N."/>
        </authorList>
    </citation>
    <scope>NUCLEOTIDE SEQUENCE</scope>
    <source>
        <strain evidence="3">HSMRA1968</strain>
        <tissue evidence="3">Whole embryos</tissue>
    </source>
</reference>
<feature type="compositionally biased region" description="Polar residues" evidence="1">
    <location>
        <begin position="749"/>
        <end position="762"/>
    </location>
</feature>
<feature type="compositionally biased region" description="Polar residues" evidence="1">
    <location>
        <begin position="620"/>
        <end position="633"/>
    </location>
</feature>
<feature type="compositionally biased region" description="Basic and acidic residues" evidence="1">
    <location>
        <begin position="739"/>
        <end position="748"/>
    </location>
</feature>
<dbReference type="EMBL" id="WJQU01000001">
    <property type="protein sequence ID" value="KAJ6646958.1"/>
    <property type="molecule type" value="Genomic_DNA"/>
</dbReference>
<dbReference type="Proteomes" id="UP001151699">
    <property type="component" value="Chromosome A"/>
</dbReference>
<feature type="region of interest" description="Disordered" evidence="1">
    <location>
        <begin position="728"/>
        <end position="762"/>
    </location>
</feature>
<keyword evidence="2" id="KW-0732">Signal</keyword>